<comment type="caution">
    <text evidence="4">The sequence shown here is derived from an EMBL/GenBank/DDBJ whole genome shotgun (WGS) entry which is preliminary data.</text>
</comment>
<dbReference type="Proteomes" id="UP000528286">
    <property type="component" value="Unassembled WGS sequence"/>
</dbReference>
<organism evidence="4 5">
    <name type="scientific">Gellertiella hungarica</name>
    <dbReference type="NCBI Taxonomy" id="1572859"/>
    <lineage>
        <taxon>Bacteria</taxon>
        <taxon>Pseudomonadati</taxon>
        <taxon>Pseudomonadota</taxon>
        <taxon>Alphaproteobacteria</taxon>
        <taxon>Hyphomicrobiales</taxon>
        <taxon>Rhizobiaceae</taxon>
        <taxon>Gellertiella</taxon>
    </lineage>
</organism>
<keyword evidence="5" id="KW-1185">Reference proteome</keyword>
<evidence type="ECO:0000313" key="5">
    <source>
        <dbReference type="Proteomes" id="UP000528286"/>
    </source>
</evidence>
<dbReference type="HAMAP" id="MF_00797">
    <property type="entry name" value="UPF0335"/>
    <property type="match status" value="1"/>
</dbReference>
<evidence type="ECO:0000259" key="3">
    <source>
        <dbReference type="Pfam" id="PF10073"/>
    </source>
</evidence>
<sequence>MDSIPASAARAVTQNAAGISAAKQSAQVEAFSDEETGQAEVQRVAAAELRQFIERIERLEKEKQTIADDIREVISEAKGRGYDTKAMKTILRLRKKDANERLEEEAILDVYMAALGMV</sequence>
<evidence type="ECO:0000313" key="4">
    <source>
        <dbReference type="EMBL" id="MBB4066779.1"/>
    </source>
</evidence>
<dbReference type="AlphaFoldDB" id="A0A7W6J8L4"/>
<gene>
    <name evidence="4" type="ORF">GGR23_003997</name>
</gene>
<evidence type="ECO:0000256" key="2">
    <source>
        <dbReference type="SAM" id="Coils"/>
    </source>
</evidence>
<evidence type="ECO:0000256" key="1">
    <source>
        <dbReference type="HAMAP-Rule" id="MF_00797"/>
    </source>
</evidence>
<protein>
    <recommendedName>
        <fullName evidence="1">UPF0335 protein GGR23_003997</fullName>
    </recommendedName>
</protein>
<proteinExistence type="inferred from homology"/>
<dbReference type="GO" id="GO:0003677">
    <property type="term" value="F:DNA binding"/>
    <property type="evidence" value="ECO:0007669"/>
    <property type="project" value="InterPro"/>
</dbReference>
<dbReference type="InterPro" id="IPR046367">
    <property type="entry name" value="GapR-like_DNA-bd"/>
</dbReference>
<dbReference type="EMBL" id="JACIEZ010000011">
    <property type="protein sequence ID" value="MBB4066779.1"/>
    <property type="molecule type" value="Genomic_DNA"/>
</dbReference>
<comment type="similarity">
    <text evidence="1">Belongs to the UPF0335 family.</text>
</comment>
<dbReference type="InterPro" id="IPR018753">
    <property type="entry name" value="GapR-like"/>
</dbReference>
<accession>A0A7W6J8L4</accession>
<dbReference type="NCBIfam" id="NF010247">
    <property type="entry name" value="PRK13694.1"/>
    <property type="match status" value="1"/>
</dbReference>
<keyword evidence="2" id="KW-0175">Coiled coil</keyword>
<name>A0A7W6J8L4_9HYPH</name>
<reference evidence="4 5" key="1">
    <citation type="submission" date="2020-08" db="EMBL/GenBank/DDBJ databases">
        <title>Genomic Encyclopedia of Type Strains, Phase IV (KMG-IV): sequencing the most valuable type-strain genomes for metagenomic binning, comparative biology and taxonomic classification.</title>
        <authorList>
            <person name="Goeker M."/>
        </authorList>
    </citation>
    <scope>NUCLEOTIDE SEQUENCE [LARGE SCALE GENOMIC DNA]</scope>
    <source>
        <strain evidence="4 5">DSM 29853</strain>
    </source>
</reference>
<feature type="coiled-coil region" evidence="2">
    <location>
        <begin position="42"/>
        <end position="76"/>
    </location>
</feature>
<feature type="domain" description="GapR-like DNA-binding" evidence="3">
    <location>
        <begin position="45"/>
        <end position="116"/>
    </location>
</feature>
<dbReference type="Pfam" id="PF10073">
    <property type="entry name" value="GapR_DNA-bd"/>
    <property type="match status" value="1"/>
</dbReference>